<dbReference type="SUPFAM" id="SSF50685">
    <property type="entry name" value="Barwin-like endoglucanases"/>
    <property type="match status" value="1"/>
</dbReference>
<dbReference type="Pfam" id="PF07501">
    <property type="entry name" value="G5"/>
    <property type="match status" value="1"/>
</dbReference>
<organism evidence="4 5">
    <name type="scientific">candidate division WWE3 bacterium CG08_land_8_20_14_0_20_41_15</name>
    <dbReference type="NCBI Taxonomy" id="1975086"/>
    <lineage>
        <taxon>Bacteria</taxon>
        <taxon>Katanobacteria</taxon>
    </lineage>
</organism>
<proteinExistence type="predicted"/>
<evidence type="ECO:0000259" key="3">
    <source>
        <dbReference type="PROSITE" id="PS51109"/>
    </source>
</evidence>
<dbReference type="CDD" id="cd22786">
    <property type="entry name" value="DPBB_YuiC-like"/>
    <property type="match status" value="1"/>
</dbReference>
<sequence>MNLLAAALLSVSPFVFAKTPVETSPIREVSGFISAPIIIGMESVFTEEEDVVTADIPYETEYEENKEEEYGRELILKEGKTGTSQRYFKVTLWRGEEISREFIREEIEPPVSEIVSLGTKIVWRDLPTPDDGVLSYWYKISATSTAYTPYCPGCSGRTFTGSTAGRGSCAVDPSVIKLGTKLYIPGYGICKAEDTGGAIRGNEIDVCFPDDETAVRWGRRSTEVYLLTNNP</sequence>
<dbReference type="Pfam" id="PF06725">
    <property type="entry name" value="3D"/>
    <property type="match status" value="1"/>
</dbReference>
<dbReference type="Proteomes" id="UP000231098">
    <property type="component" value="Unassembled WGS sequence"/>
</dbReference>
<dbReference type="GO" id="GO:0009254">
    <property type="term" value="P:peptidoglycan turnover"/>
    <property type="evidence" value="ECO:0007669"/>
    <property type="project" value="InterPro"/>
</dbReference>
<dbReference type="PROSITE" id="PS51109">
    <property type="entry name" value="G5"/>
    <property type="match status" value="1"/>
</dbReference>
<dbReference type="InterPro" id="IPR051933">
    <property type="entry name" value="Resuscitation_pf_RpfB"/>
</dbReference>
<dbReference type="EMBL" id="PEYV01000054">
    <property type="protein sequence ID" value="PIS21347.1"/>
    <property type="molecule type" value="Genomic_DNA"/>
</dbReference>
<accession>A0A2H0X8T6</accession>
<dbReference type="Gene3D" id="2.40.40.10">
    <property type="entry name" value="RlpA-like domain"/>
    <property type="match status" value="1"/>
</dbReference>
<dbReference type="InterPro" id="IPR011098">
    <property type="entry name" value="G5_dom"/>
</dbReference>
<dbReference type="InterPro" id="IPR010611">
    <property type="entry name" value="3D_dom"/>
</dbReference>
<reference evidence="5" key="1">
    <citation type="submission" date="2017-09" db="EMBL/GenBank/DDBJ databases">
        <title>Depth-based differentiation of microbial function through sediment-hosted aquifers and enrichment of novel symbionts in the deep terrestrial subsurface.</title>
        <authorList>
            <person name="Probst A.J."/>
            <person name="Ladd B."/>
            <person name="Jarett J.K."/>
            <person name="Geller-Mcgrath D.E."/>
            <person name="Sieber C.M.K."/>
            <person name="Emerson J.B."/>
            <person name="Anantharaman K."/>
            <person name="Thomas B.C."/>
            <person name="Malmstrom R."/>
            <person name="Stieglmeier M."/>
            <person name="Klingl A."/>
            <person name="Woyke T."/>
            <person name="Ryan C.M."/>
            <person name="Banfield J.F."/>
        </authorList>
    </citation>
    <scope>NUCLEOTIDE SEQUENCE [LARGE SCALE GENOMIC DNA]</scope>
</reference>
<feature type="domain" description="G5" evidence="3">
    <location>
        <begin position="42"/>
        <end position="121"/>
    </location>
</feature>
<feature type="chain" id="PRO_5013836640" description="G5 domain-containing protein" evidence="2">
    <location>
        <begin position="18"/>
        <end position="231"/>
    </location>
</feature>
<dbReference type="AlphaFoldDB" id="A0A2H0X8T6"/>
<protein>
    <recommendedName>
        <fullName evidence="3">G5 domain-containing protein</fullName>
    </recommendedName>
</protein>
<evidence type="ECO:0000313" key="5">
    <source>
        <dbReference type="Proteomes" id="UP000231098"/>
    </source>
</evidence>
<evidence type="ECO:0000313" key="4">
    <source>
        <dbReference type="EMBL" id="PIS21347.1"/>
    </source>
</evidence>
<evidence type="ECO:0000256" key="1">
    <source>
        <dbReference type="ARBA" id="ARBA00022729"/>
    </source>
</evidence>
<dbReference type="GO" id="GO:0004553">
    <property type="term" value="F:hydrolase activity, hydrolyzing O-glycosyl compounds"/>
    <property type="evidence" value="ECO:0007669"/>
    <property type="project" value="InterPro"/>
</dbReference>
<dbReference type="GO" id="GO:0019867">
    <property type="term" value="C:outer membrane"/>
    <property type="evidence" value="ECO:0007669"/>
    <property type="project" value="InterPro"/>
</dbReference>
<dbReference type="InterPro" id="IPR036908">
    <property type="entry name" value="RlpA-like_sf"/>
</dbReference>
<keyword evidence="1 2" id="KW-0732">Signal</keyword>
<dbReference type="PANTHER" id="PTHR39160">
    <property type="entry name" value="CELL WALL-BINDING PROTEIN YOCH"/>
    <property type="match status" value="1"/>
</dbReference>
<feature type="signal peptide" evidence="2">
    <location>
        <begin position="1"/>
        <end position="17"/>
    </location>
</feature>
<evidence type="ECO:0000256" key="2">
    <source>
        <dbReference type="SAM" id="SignalP"/>
    </source>
</evidence>
<dbReference type="PANTHER" id="PTHR39160:SF4">
    <property type="entry name" value="RESUSCITATION-PROMOTING FACTOR RPFB"/>
    <property type="match status" value="1"/>
</dbReference>
<dbReference type="SMART" id="SM01208">
    <property type="entry name" value="G5"/>
    <property type="match status" value="1"/>
</dbReference>
<dbReference type="Gene3D" id="2.20.230.10">
    <property type="entry name" value="Resuscitation-promoting factor rpfb"/>
    <property type="match status" value="1"/>
</dbReference>
<comment type="caution">
    <text evidence="4">The sequence shown here is derived from an EMBL/GenBank/DDBJ whole genome shotgun (WGS) entry which is preliminary data.</text>
</comment>
<name>A0A2H0X8T6_UNCKA</name>
<gene>
    <name evidence="4" type="ORF">COT51_03215</name>
</gene>